<dbReference type="Proteomes" id="UP000838756">
    <property type="component" value="Unassembled WGS sequence"/>
</dbReference>
<evidence type="ECO:0000313" key="1">
    <source>
        <dbReference type="EMBL" id="CAH2237273.1"/>
    </source>
</evidence>
<dbReference type="PANTHER" id="PTHR47027:SF25">
    <property type="entry name" value="REVERSE TRANSCRIPTASE DOMAIN-CONTAINING PROTEIN"/>
    <property type="match status" value="1"/>
</dbReference>
<protein>
    <submittedName>
        <fullName evidence="1">Jg11239 protein</fullName>
    </submittedName>
</protein>
<dbReference type="AlphaFoldDB" id="A0A8S4RMC4"/>
<dbReference type="PANTHER" id="PTHR47027">
    <property type="entry name" value="REVERSE TRANSCRIPTASE DOMAIN-CONTAINING PROTEIN"/>
    <property type="match status" value="1"/>
</dbReference>
<keyword evidence="2" id="KW-1185">Reference proteome</keyword>
<accession>A0A8S4RMC4</accession>
<comment type="caution">
    <text evidence="1">The sequence shown here is derived from an EMBL/GenBank/DDBJ whole genome shotgun (WGS) entry which is preliminary data.</text>
</comment>
<dbReference type="OrthoDB" id="425681at2759"/>
<sequence length="192" mass="23241">MSRRTHVEKLKNEKWDSETEIKTRIEVARSAFQSMKKVLTSRRLNIALRKRLLHCYVWPILLYGCESWTIKEDLRKRLEAFEMWAYRRMLKISWTQKVTNEEVLRRVGCQRELWKTVKKKKVAYLGHVLRHDRYRLLQLIMMGKVAGKRRIGRKRKSWLRNIREWTGIASAAQLFSLAREKEKYQKLTANLH</sequence>
<name>A0A8S4RMC4_9NEOP</name>
<dbReference type="EMBL" id="CAKXAJ010025255">
    <property type="protein sequence ID" value="CAH2237273.1"/>
    <property type="molecule type" value="Genomic_DNA"/>
</dbReference>
<organism evidence="1 2">
    <name type="scientific">Pararge aegeria aegeria</name>
    <dbReference type="NCBI Taxonomy" id="348720"/>
    <lineage>
        <taxon>Eukaryota</taxon>
        <taxon>Metazoa</taxon>
        <taxon>Ecdysozoa</taxon>
        <taxon>Arthropoda</taxon>
        <taxon>Hexapoda</taxon>
        <taxon>Insecta</taxon>
        <taxon>Pterygota</taxon>
        <taxon>Neoptera</taxon>
        <taxon>Endopterygota</taxon>
        <taxon>Lepidoptera</taxon>
        <taxon>Glossata</taxon>
        <taxon>Ditrysia</taxon>
        <taxon>Papilionoidea</taxon>
        <taxon>Nymphalidae</taxon>
        <taxon>Satyrinae</taxon>
        <taxon>Satyrini</taxon>
        <taxon>Parargina</taxon>
        <taxon>Pararge</taxon>
    </lineage>
</organism>
<reference evidence="1" key="1">
    <citation type="submission" date="2022-03" db="EMBL/GenBank/DDBJ databases">
        <authorList>
            <person name="Lindestad O."/>
        </authorList>
    </citation>
    <scope>NUCLEOTIDE SEQUENCE</scope>
</reference>
<evidence type="ECO:0000313" key="2">
    <source>
        <dbReference type="Proteomes" id="UP000838756"/>
    </source>
</evidence>
<proteinExistence type="predicted"/>
<gene>
    <name evidence="1" type="primary">jg11239</name>
    <name evidence="1" type="ORF">PAEG_LOCUS14570</name>
</gene>